<proteinExistence type="predicted"/>
<accession>A0ABY6F4B1</accession>
<reference evidence="1" key="1">
    <citation type="submission" date="2021-12" db="EMBL/GenBank/DDBJ databases">
        <title>taxonomy of Moraxella sp. ZY201224.</title>
        <authorList>
            <person name="Li F."/>
        </authorList>
    </citation>
    <scope>NUCLEOTIDE SEQUENCE</scope>
    <source>
        <strain evidence="1">ZY201224</strain>
    </source>
</reference>
<gene>
    <name evidence="1" type="ORF">LU297_00210</name>
</gene>
<dbReference type="EMBL" id="CP089977">
    <property type="protein sequence ID" value="UXZ04919.1"/>
    <property type="molecule type" value="Genomic_DNA"/>
</dbReference>
<dbReference type="RefSeq" id="WP_263076420.1">
    <property type="nucleotide sequence ID" value="NZ_CP089977.1"/>
</dbReference>
<organism evidence="1 2">
    <name type="scientific">Moraxella nasicaprae</name>
    <dbReference type="NCBI Taxonomy" id="2904122"/>
    <lineage>
        <taxon>Bacteria</taxon>
        <taxon>Pseudomonadati</taxon>
        <taxon>Pseudomonadota</taxon>
        <taxon>Gammaproteobacteria</taxon>
        <taxon>Moraxellales</taxon>
        <taxon>Moraxellaceae</taxon>
        <taxon>Moraxella</taxon>
    </lineage>
</organism>
<dbReference type="Proteomes" id="UP001063782">
    <property type="component" value="Chromosome"/>
</dbReference>
<name>A0ABY6F4B1_9GAMM</name>
<sequence>MSIQYWRMQLHPDDSTFSSFYANTSIAKGFIGLDFKKESNAGDLLILQDDDKLGYQKSYLPFARDMKIGDIVLIVSHHNPIAVVKVTSDYNYIRQVVPELGIWFRHFRQIDKDNIIYYSDFETNKKNYQSITMTNTISPLKSDDTQSMQLIQEMIKWEKSHNPNSVY</sequence>
<keyword evidence="2" id="KW-1185">Reference proteome</keyword>
<evidence type="ECO:0000313" key="2">
    <source>
        <dbReference type="Proteomes" id="UP001063782"/>
    </source>
</evidence>
<evidence type="ECO:0000313" key="1">
    <source>
        <dbReference type="EMBL" id="UXZ04919.1"/>
    </source>
</evidence>
<protein>
    <submittedName>
        <fullName evidence="1">Uncharacterized protein</fullName>
    </submittedName>
</protein>